<name>A0ABU1YFT0_ROSSA</name>
<dbReference type="RefSeq" id="WP_310259869.1">
    <property type="nucleotide sequence ID" value="NZ_JAVDXU010000001.1"/>
</dbReference>
<proteinExistence type="predicted"/>
<gene>
    <name evidence="1" type="ORF">J2X20_000312</name>
</gene>
<accession>A0ABU1YFT0</accession>
<dbReference type="Proteomes" id="UP001180453">
    <property type="component" value="Unassembled WGS sequence"/>
</dbReference>
<comment type="caution">
    <text evidence="1">The sequence shown here is derived from an EMBL/GenBank/DDBJ whole genome shotgun (WGS) entry which is preliminary data.</text>
</comment>
<evidence type="ECO:0000313" key="1">
    <source>
        <dbReference type="EMBL" id="MDR7267683.1"/>
    </source>
</evidence>
<dbReference type="SUPFAM" id="SSF56112">
    <property type="entry name" value="Protein kinase-like (PK-like)"/>
    <property type="match status" value="1"/>
</dbReference>
<keyword evidence="2" id="KW-1185">Reference proteome</keyword>
<dbReference type="InterPro" id="IPR011009">
    <property type="entry name" value="Kinase-like_dom_sf"/>
</dbReference>
<dbReference type="EMBL" id="JAVDXU010000001">
    <property type="protein sequence ID" value="MDR7267683.1"/>
    <property type="molecule type" value="Genomic_DNA"/>
</dbReference>
<evidence type="ECO:0008006" key="3">
    <source>
        <dbReference type="Google" id="ProtNLM"/>
    </source>
</evidence>
<organism evidence="1 2">
    <name type="scientific">Roseateles saccharophilus</name>
    <name type="common">Pseudomonas saccharophila</name>
    <dbReference type="NCBI Taxonomy" id="304"/>
    <lineage>
        <taxon>Bacteria</taxon>
        <taxon>Pseudomonadati</taxon>
        <taxon>Pseudomonadota</taxon>
        <taxon>Betaproteobacteria</taxon>
        <taxon>Burkholderiales</taxon>
        <taxon>Sphaerotilaceae</taxon>
        <taxon>Roseateles</taxon>
    </lineage>
</organism>
<sequence>MAGSDLTLDARRQQANLAFMASGAEFSFGDPTALPLPVVELQTLTADSLGVEAVHEGGLTAEVICLSHGGRRWAVKRAREECLVRNPDGQTSFLNELQRHAELAPLALPGIARPVYGSLRHGLVVSPWIAGRHPGVLDERQARTLLDVGCALIEHGFFEWDYSAGNLLDDGQQLWLYDFGYCYRFDALTQFNSAGNGCDCPQFHLAERIEGRHLFGALLDAGGDDEALPHFLSFKQLAAQAYEGLAERLVRRGASAQVLGHYRGLARHWRRAIAEAPGLLYLASAWQAHSSDLDDDLRGRSCTPRTLRRAQWLQRALREHGASLRASDALTPQDAALSDATLLACLYERELEARHYQL</sequence>
<protein>
    <recommendedName>
        <fullName evidence="3">Aminoglycoside phosphotransferase domain-containing protein</fullName>
    </recommendedName>
</protein>
<evidence type="ECO:0000313" key="2">
    <source>
        <dbReference type="Proteomes" id="UP001180453"/>
    </source>
</evidence>
<reference evidence="1 2" key="1">
    <citation type="submission" date="2023-07" db="EMBL/GenBank/DDBJ databases">
        <title>Sorghum-associated microbial communities from plants grown in Nebraska, USA.</title>
        <authorList>
            <person name="Schachtman D."/>
        </authorList>
    </citation>
    <scope>NUCLEOTIDE SEQUENCE [LARGE SCALE GENOMIC DNA]</scope>
    <source>
        <strain evidence="1 2">BE314</strain>
    </source>
</reference>